<dbReference type="PANTHER" id="PTHR45943">
    <property type="entry name" value="E3 UBIQUITIN-PROTEIN LIGASE MYCBP2"/>
    <property type="match status" value="1"/>
</dbReference>
<dbReference type="InterPro" id="IPR038648">
    <property type="entry name" value="PHR_sf"/>
</dbReference>
<gene>
    <name evidence="2" type="ORF">BSL78_13435</name>
</gene>
<dbReference type="AlphaFoldDB" id="A0A2G8KNX0"/>
<dbReference type="GO" id="GO:0005634">
    <property type="term" value="C:nucleus"/>
    <property type="evidence" value="ECO:0007669"/>
    <property type="project" value="TreeGrafter"/>
</dbReference>
<evidence type="ECO:0000313" key="3">
    <source>
        <dbReference type="Proteomes" id="UP000230750"/>
    </source>
</evidence>
<dbReference type="EMBL" id="MRZV01000451">
    <property type="protein sequence ID" value="PIK49703.1"/>
    <property type="molecule type" value="Genomic_DNA"/>
</dbReference>
<sequence>MINNRISESCESFSGPSSFDPKSNLVQCYNPLRASCGARLPLQDNISILGPELSLPCQSHVPVSIYQVALNVLSCLDTLSLSLVKGLTVENTHTQKEESPSETKVEDFSFVGRFEGYGGGWGYSGHSVEAIVFSTDTDVVVGGFGLFGGRGEYIARIKLMELGSTKLSIDMEGSLKAESEEKTYECGTKEEFPILFDEPIPITAGVFYLAWAKINGPSSDCGSGGQAIVTTDDKITFQFLSSRKSNNGTDVSAGQIPKIYYRLPHPEQEVTPQPKGTDFPLHILTSAFCCTVSPEAFESLLLLLQWAWVTFSEKMQQFSNLDKEEEQQPILKDLTRLSYICTACLRLTKSFVCDPLARNKTSNTNQLLSVYITCKLLRNILEGSSQFAQRKKEKKLTPSAIILEEDIIDECQRTFIHCFHAFCPTSQLKWVFFCELLGNKKSGSQTLLTAVLGALCDPSIKLTRVLPLLKVQEPDPYPFLKEKGNSDKTALEDSSPIGVDMDRGNLLTDLVSHIESSLKGEQQVAMNTSFQEILDQLLQILSVPIRTALEQKEELPVHSIQTNTSNFLVCVIGELASLATNCESSVQIAGICVYTGLGQYNYELELLDGVEGAVDAHGPRWNSLEFARGVFSGEDAVEKLVEVKFDKPVSVKEGVKYAIRSASTEERPSAERGLCPATNQWRTRILYQREVRAWKWNNRPEICCPQILQSSPLFSHLLPMTLAYIGPVAASHPKSSVQTLNFIRDILPQVATLNVMFSPQDTLHTQPSDFPAAQVKDGLEVTRSQRYLLVESDHPYQPATVCHSKVTFPPSVKWMTLEFGPECGTAQQEDSLQLYISAP</sequence>
<name>A0A2G8KNX0_STIJA</name>
<organism evidence="2 3">
    <name type="scientific">Stichopus japonicus</name>
    <name type="common">Sea cucumber</name>
    <dbReference type="NCBI Taxonomy" id="307972"/>
    <lineage>
        <taxon>Eukaryota</taxon>
        <taxon>Metazoa</taxon>
        <taxon>Echinodermata</taxon>
        <taxon>Eleutherozoa</taxon>
        <taxon>Echinozoa</taxon>
        <taxon>Holothuroidea</taxon>
        <taxon>Aspidochirotacea</taxon>
        <taxon>Aspidochirotida</taxon>
        <taxon>Stichopodidae</taxon>
        <taxon>Apostichopus</taxon>
    </lineage>
</organism>
<dbReference type="Pfam" id="PF08005">
    <property type="entry name" value="PHR"/>
    <property type="match status" value="1"/>
</dbReference>
<keyword evidence="3" id="KW-1185">Reference proteome</keyword>
<accession>A0A2G8KNX0</accession>
<comment type="caution">
    <text evidence="2">The sequence shown here is derived from an EMBL/GenBank/DDBJ whole genome shotgun (WGS) entry which is preliminary data.</text>
</comment>
<dbReference type="InterPro" id="IPR012983">
    <property type="entry name" value="PHR"/>
</dbReference>
<dbReference type="Gene3D" id="2.60.120.820">
    <property type="entry name" value="PHR domain"/>
    <property type="match status" value="2"/>
</dbReference>
<dbReference type="OrthoDB" id="6050183at2759"/>
<protein>
    <submittedName>
        <fullName evidence="2">Putative E3 ubiquitin-protein ligase MYCBP2</fullName>
    </submittedName>
</protein>
<dbReference type="GO" id="GO:0005886">
    <property type="term" value="C:plasma membrane"/>
    <property type="evidence" value="ECO:0007669"/>
    <property type="project" value="TreeGrafter"/>
</dbReference>
<evidence type="ECO:0000313" key="2">
    <source>
        <dbReference type="EMBL" id="PIK49703.1"/>
    </source>
</evidence>
<dbReference type="GO" id="GO:0061630">
    <property type="term" value="F:ubiquitin protein ligase activity"/>
    <property type="evidence" value="ECO:0007669"/>
    <property type="project" value="TreeGrafter"/>
</dbReference>
<reference evidence="2 3" key="1">
    <citation type="journal article" date="2017" name="PLoS Biol.">
        <title>The sea cucumber genome provides insights into morphological evolution and visceral regeneration.</title>
        <authorList>
            <person name="Zhang X."/>
            <person name="Sun L."/>
            <person name="Yuan J."/>
            <person name="Sun Y."/>
            <person name="Gao Y."/>
            <person name="Zhang L."/>
            <person name="Li S."/>
            <person name="Dai H."/>
            <person name="Hamel J.F."/>
            <person name="Liu C."/>
            <person name="Yu Y."/>
            <person name="Liu S."/>
            <person name="Lin W."/>
            <person name="Guo K."/>
            <person name="Jin S."/>
            <person name="Xu P."/>
            <person name="Storey K.B."/>
            <person name="Huan P."/>
            <person name="Zhang T."/>
            <person name="Zhou Y."/>
            <person name="Zhang J."/>
            <person name="Lin C."/>
            <person name="Li X."/>
            <person name="Xing L."/>
            <person name="Huo D."/>
            <person name="Sun M."/>
            <person name="Wang L."/>
            <person name="Mercier A."/>
            <person name="Li F."/>
            <person name="Yang H."/>
            <person name="Xiang J."/>
        </authorList>
    </citation>
    <scope>NUCLEOTIDE SEQUENCE [LARGE SCALE GENOMIC DNA]</scope>
    <source>
        <strain evidence="2">Shaxun</strain>
        <tissue evidence="2">Muscle</tissue>
    </source>
</reference>
<feature type="domain" description="PHR" evidence="1">
    <location>
        <begin position="113"/>
        <end position="262"/>
    </location>
</feature>
<dbReference type="STRING" id="307972.A0A2G8KNX0"/>
<dbReference type="GO" id="GO:0008582">
    <property type="term" value="P:regulation of synaptic assembly at neuromuscular junction"/>
    <property type="evidence" value="ECO:0007669"/>
    <property type="project" value="TreeGrafter"/>
</dbReference>
<dbReference type="GO" id="GO:0007411">
    <property type="term" value="P:axon guidance"/>
    <property type="evidence" value="ECO:0007669"/>
    <property type="project" value="TreeGrafter"/>
</dbReference>
<dbReference type="PANTHER" id="PTHR45943:SF1">
    <property type="entry name" value="E3 UBIQUITIN-PROTEIN LIGASE MYCBP2"/>
    <property type="match status" value="1"/>
</dbReference>
<dbReference type="Proteomes" id="UP000230750">
    <property type="component" value="Unassembled WGS sequence"/>
</dbReference>
<evidence type="ECO:0000259" key="1">
    <source>
        <dbReference type="Pfam" id="PF08005"/>
    </source>
</evidence>
<proteinExistence type="predicted"/>